<keyword evidence="6" id="KW-0812">Transmembrane</keyword>
<evidence type="ECO:0000256" key="5">
    <source>
        <dbReference type="SAM" id="MobiDB-lite"/>
    </source>
</evidence>
<dbReference type="NCBIfam" id="NF045974">
    <property type="entry name" value="conju_CD1108"/>
    <property type="match status" value="1"/>
</dbReference>
<accession>A0A6N8HV64</accession>
<keyword evidence="9" id="KW-1185">Reference proteome</keyword>
<feature type="domain" description="NlpC/P60" evidence="7">
    <location>
        <begin position="450"/>
        <end position="573"/>
    </location>
</feature>
<feature type="compositionally biased region" description="Basic residues" evidence="5">
    <location>
        <begin position="125"/>
        <end position="134"/>
    </location>
</feature>
<gene>
    <name evidence="8" type="ORF">CAFE_01940</name>
</gene>
<dbReference type="RefSeq" id="WP_330593692.1">
    <property type="nucleotide sequence ID" value="NZ_VWXL01000008.1"/>
</dbReference>
<feature type="compositionally biased region" description="Basic residues" evidence="5">
    <location>
        <begin position="41"/>
        <end position="50"/>
    </location>
</feature>
<dbReference type="InterPro" id="IPR051202">
    <property type="entry name" value="Peptidase_C40"/>
</dbReference>
<dbReference type="Pfam" id="PF00877">
    <property type="entry name" value="NLPC_P60"/>
    <property type="match status" value="1"/>
</dbReference>
<dbReference type="InterPro" id="IPR000064">
    <property type="entry name" value="NLP_P60_dom"/>
</dbReference>
<proteinExistence type="inferred from homology"/>
<evidence type="ECO:0000259" key="7">
    <source>
        <dbReference type="PROSITE" id="PS51935"/>
    </source>
</evidence>
<evidence type="ECO:0000313" key="9">
    <source>
        <dbReference type="Proteomes" id="UP000469440"/>
    </source>
</evidence>
<keyword evidence="6" id="KW-1133">Transmembrane helix</keyword>
<dbReference type="GO" id="GO:0006508">
    <property type="term" value="P:proteolysis"/>
    <property type="evidence" value="ECO:0007669"/>
    <property type="project" value="UniProtKB-KW"/>
</dbReference>
<dbReference type="InterPro" id="IPR038765">
    <property type="entry name" value="Papain-like_cys_pep_sf"/>
</dbReference>
<dbReference type="EMBL" id="VWXL01000008">
    <property type="protein sequence ID" value="MVB09538.1"/>
    <property type="molecule type" value="Genomic_DNA"/>
</dbReference>
<dbReference type="Proteomes" id="UP000469440">
    <property type="component" value="Unassembled WGS sequence"/>
</dbReference>
<dbReference type="GO" id="GO:0008234">
    <property type="term" value="F:cysteine-type peptidase activity"/>
    <property type="evidence" value="ECO:0007669"/>
    <property type="project" value="UniProtKB-KW"/>
</dbReference>
<dbReference type="PANTHER" id="PTHR47053:SF1">
    <property type="entry name" value="MUREIN DD-ENDOPEPTIDASE MEPH-RELATED"/>
    <property type="match status" value="1"/>
</dbReference>
<organism evidence="8 9">
    <name type="scientific">Caproicibacter fermentans</name>
    <dbReference type="NCBI Taxonomy" id="2576756"/>
    <lineage>
        <taxon>Bacteria</taxon>
        <taxon>Bacillati</taxon>
        <taxon>Bacillota</taxon>
        <taxon>Clostridia</taxon>
        <taxon>Eubacteriales</taxon>
        <taxon>Acutalibacteraceae</taxon>
        <taxon>Caproicibacter</taxon>
    </lineage>
</organism>
<feature type="region of interest" description="Disordered" evidence="5">
    <location>
        <begin position="111"/>
        <end position="140"/>
    </location>
</feature>
<feature type="region of interest" description="Disordered" evidence="5">
    <location>
        <begin position="351"/>
        <end position="374"/>
    </location>
</feature>
<evidence type="ECO:0000256" key="3">
    <source>
        <dbReference type="ARBA" id="ARBA00022801"/>
    </source>
</evidence>
<dbReference type="Gene3D" id="3.90.1720.10">
    <property type="entry name" value="endopeptidase domain like (from Nostoc punctiforme)"/>
    <property type="match status" value="1"/>
</dbReference>
<evidence type="ECO:0000313" key="8">
    <source>
        <dbReference type="EMBL" id="MVB09538.1"/>
    </source>
</evidence>
<dbReference type="SUPFAM" id="SSF54001">
    <property type="entry name" value="Cysteine proteinases"/>
    <property type="match status" value="1"/>
</dbReference>
<keyword evidence="2" id="KW-0645">Protease</keyword>
<comment type="similarity">
    <text evidence="1">Belongs to the peptidase C40 family.</text>
</comment>
<keyword evidence="3" id="KW-0378">Hydrolase</keyword>
<keyword evidence="6" id="KW-0472">Membrane</keyword>
<evidence type="ECO:0000256" key="6">
    <source>
        <dbReference type="SAM" id="Phobius"/>
    </source>
</evidence>
<dbReference type="PROSITE" id="PS51935">
    <property type="entry name" value="NLPC_P60"/>
    <property type="match status" value="1"/>
</dbReference>
<evidence type="ECO:0000256" key="2">
    <source>
        <dbReference type="ARBA" id="ARBA00022670"/>
    </source>
</evidence>
<dbReference type="PANTHER" id="PTHR47053">
    <property type="entry name" value="MUREIN DD-ENDOPEPTIDASE MEPH-RELATED"/>
    <property type="match status" value="1"/>
</dbReference>
<name>A0A6N8HV64_9FIRM</name>
<reference evidence="8 9" key="1">
    <citation type="submission" date="2019-09" db="EMBL/GenBank/DDBJ databases">
        <title>Genome sequence of Clostridium sp. EA1.</title>
        <authorList>
            <person name="Poehlein A."/>
            <person name="Bengelsdorf F.R."/>
            <person name="Daniel R."/>
        </authorList>
    </citation>
    <scope>NUCLEOTIDE SEQUENCE [LARGE SCALE GENOMIC DNA]</scope>
    <source>
        <strain evidence="8 9">EA1</strain>
    </source>
</reference>
<keyword evidence="4" id="KW-0788">Thiol protease</keyword>
<sequence length="575" mass="63897">MEKRAPRLQFTEEEQTDPVLKKFVHREQKAAVKADRAQAKVPKKTALKRQRAVDPATGKVTTRLKFEEVDKKKPPKFTHAVRDAPGNAVLMQFHREIRQSEDENVGVEAAHKSEESAETGGRLAHSAHRSHKLKPYRESAKAEKRLDRANLGYLQKKAARDNPLLSGNPLAHWRQKRAVKKQYAAAKRAGHFTGSAGKAAQNTSKAAKTAAREGKRAAAFVGRHRNGFLITAGIFLVLVLLLNILSSSSVLLEGALSGVTASTYPSTDDAMLGAEAAYAQKEADLQDEIDHYETQHPGYDEYHYDLDKIGHDPYVLISILTAWHGGEWTLDEVRDMLSALFSKEYQLTQTVETETRTRTETDTVTDPDGTTHTETRQVPYTYTICNVKLHNEDLSHLPISIMNEDQVGVYSMYMSTLGNRPDLFPSSAYPNASTVKKPTEYDIPPEAMADARFVAMMTEAKKYIGYPYVWGGSSPKTSFDCSGYVSWVINHSGWNVGRLGAQGLCDICTPASHADVRPGDLVFFEHTYDTDGVSHVGIYVGNGMMLAAGDPIGYSNLNNSYWQIHFYTFGRLPNP</sequence>
<comment type="caution">
    <text evidence="8">The sequence shown here is derived from an EMBL/GenBank/DDBJ whole genome shotgun (WGS) entry which is preliminary data.</text>
</comment>
<dbReference type="AlphaFoldDB" id="A0A6N8HV64"/>
<evidence type="ECO:0000256" key="4">
    <source>
        <dbReference type="ARBA" id="ARBA00022807"/>
    </source>
</evidence>
<evidence type="ECO:0000256" key="1">
    <source>
        <dbReference type="ARBA" id="ARBA00007074"/>
    </source>
</evidence>
<protein>
    <submittedName>
        <fullName evidence="8">NlpC/P60 family protein</fullName>
    </submittedName>
</protein>
<feature type="region of interest" description="Disordered" evidence="5">
    <location>
        <begin position="34"/>
        <end position="59"/>
    </location>
</feature>
<feature type="transmembrane region" description="Helical" evidence="6">
    <location>
        <begin position="226"/>
        <end position="245"/>
    </location>
</feature>